<comment type="caution">
    <text evidence="3">The sequence shown here is derived from an EMBL/GenBank/DDBJ whole genome shotgun (WGS) entry which is preliminary data.</text>
</comment>
<dbReference type="SUPFAM" id="SSF54523">
    <property type="entry name" value="Pili subunits"/>
    <property type="match status" value="1"/>
</dbReference>
<evidence type="ECO:0000256" key="2">
    <source>
        <dbReference type="SAM" id="Phobius"/>
    </source>
</evidence>
<keyword evidence="2" id="KW-1133">Transmembrane helix</keyword>
<evidence type="ECO:0000313" key="3">
    <source>
        <dbReference type="EMBL" id="MDL5034500.1"/>
    </source>
</evidence>
<gene>
    <name evidence="3" type="ORF">QRD43_21530</name>
</gene>
<feature type="transmembrane region" description="Helical" evidence="2">
    <location>
        <begin position="58"/>
        <end position="79"/>
    </location>
</feature>
<dbReference type="PANTHER" id="PTHR30093:SF47">
    <property type="entry name" value="TYPE IV PILUS NON-CORE MINOR PILIN PILE"/>
    <property type="match status" value="1"/>
</dbReference>
<dbReference type="PANTHER" id="PTHR30093">
    <property type="entry name" value="GENERAL SECRETION PATHWAY PROTEIN G"/>
    <property type="match status" value="1"/>
</dbReference>
<dbReference type="RefSeq" id="WP_285984573.1">
    <property type="nucleotide sequence ID" value="NZ_JASVDS010000009.1"/>
</dbReference>
<dbReference type="InterPro" id="IPR045584">
    <property type="entry name" value="Pilin-like"/>
</dbReference>
<evidence type="ECO:0000256" key="1">
    <source>
        <dbReference type="SAM" id="MobiDB-lite"/>
    </source>
</evidence>
<dbReference type="InterPro" id="IPR031982">
    <property type="entry name" value="PilE-like"/>
</dbReference>
<dbReference type="Pfam" id="PF16732">
    <property type="entry name" value="ComP_DUS"/>
    <property type="match status" value="1"/>
</dbReference>
<evidence type="ECO:0000313" key="4">
    <source>
        <dbReference type="Proteomes" id="UP001238603"/>
    </source>
</evidence>
<dbReference type="EMBL" id="JASVDS010000009">
    <property type="protein sequence ID" value="MDL5034500.1"/>
    <property type="molecule type" value="Genomic_DNA"/>
</dbReference>
<keyword evidence="2" id="KW-0812">Transmembrane</keyword>
<feature type="region of interest" description="Disordered" evidence="1">
    <location>
        <begin position="1"/>
        <end position="46"/>
    </location>
</feature>
<dbReference type="Pfam" id="PF07963">
    <property type="entry name" value="N_methyl"/>
    <property type="match status" value="1"/>
</dbReference>
<feature type="compositionally biased region" description="Basic residues" evidence="1">
    <location>
        <begin position="21"/>
        <end position="30"/>
    </location>
</feature>
<sequence length="204" mass="22319">MHAATSSRPAAAMVRPPIPFHPHRHPHRHPPPTTAPIPGASPAHASHLRANEGPWARGFTLIELLIVMLISLVLCLLAWPRFEAQLHKARRSEAQTALTSLLHAQARYRSNHRHYARSLAELKTVAPSLRHYELRLRGLPASDAGGADDDPFRQGFVATATPLLGSTQSRDAPCAELRLTLDGQQVFQTATDRAGSATDACWPQ</sequence>
<reference evidence="3 4" key="1">
    <citation type="submission" date="2023-06" db="EMBL/GenBank/DDBJ databases">
        <title>Pelomonas sp. APW6 16S ribosomal RNA gene genome sequencing and assembly.</title>
        <authorList>
            <person name="Woo H."/>
        </authorList>
    </citation>
    <scope>NUCLEOTIDE SEQUENCE [LARGE SCALE GENOMIC DNA]</scope>
    <source>
        <strain evidence="3 4">APW6</strain>
    </source>
</reference>
<dbReference type="InterPro" id="IPR012902">
    <property type="entry name" value="N_methyl_site"/>
</dbReference>
<accession>A0ABT7LS01</accession>
<dbReference type="Proteomes" id="UP001238603">
    <property type="component" value="Unassembled WGS sequence"/>
</dbReference>
<keyword evidence="2" id="KW-0472">Membrane</keyword>
<organism evidence="3 4">
    <name type="scientific">Roseateles subflavus</name>
    <dbReference type="NCBI Taxonomy" id="3053353"/>
    <lineage>
        <taxon>Bacteria</taxon>
        <taxon>Pseudomonadati</taxon>
        <taxon>Pseudomonadota</taxon>
        <taxon>Betaproteobacteria</taxon>
        <taxon>Burkholderiales</taxon>
        <taxon>Sphaerotilaceae</taxon>
        <taxon>Roseateles</taxon>
    </lineage>
</organism>
<dbReference type="Gene3D" id="3.30.700.10">
    <property type="entry name" value="Glycoprotein, Type 4 Pilin"/>
    <property type="match status" value="1"/>
</dbReference>
<keyword evidence="4" id="KW-1185">Reference proteome</keyword>
<name>A0ABT7LS01_9BURK</name>
<protein>
    <submittedName>
        <fullName evidence="3">Type IV pilin protein</fullName>
    </submittedName>
</protein>
<dbReference type="NCBIfam" id="TIGR02532">
    <property type="entry name" value="IV_pilin_GFxxxE"/>
    <property type="match status" value="1"/>
</dbReference>
<proteinExistence type="predicted"/>